<keyword evidence="2" id="KW-1185">Reference proteome</keyword>
<reference evidence="1 2" key="1">
    <citation type="submission" date="2019-05" db="EMBL/GenBank/DDBJ databases">
        <title>Another draft genome of Portunus trituberculatus and its Hox gene families provides insights of decapod evolution.</title>
        <authorList>
            <person name="Jeong J.-H."/>
            <person name="Song I."/>
            <person name="Kim S."/>
            <person name="Choi T."/>
            <person name="Kim D."/>
            <person name="Ryu S."/>
            <person name="Kim W."/>
        </authorList>
    </citation>
    <scope>NUCLEOTIDE SEQUENCE [LARGE SCALE GENOMIC DNA]</scope>
    <source>
        <tissue evidence="1">Muscle</tissue>
    </source>
</reference>
<sequence>MGKELLRLRGGAEVPVSSPMSCSLLNPFKAQYTPSSIHWGTKRHLITATSRKVAKVGSSSELGLAPPPEILQKNPIHFKL</sequence>
<gene>
    <name evidence="1" type="ORF">E2C01_023951</name>
</gene>
<dbReference type="Proteomes" id="UP000324222">
    <property type="component" value="Unassembled WGS sequence"/>
</dbReference>
<dbReference type="AlphaFoldDB" id="A0A5B7ED32"/>
<protein>
    <submittedName>
        <fullName evidence="1">Uncharacterized protein</fullName>
    </submittedName>
</protein>
<accession>A0A5B7ED32</accession>
<organism evidence="1 2">
    <name type="scientific">Portunus trituberculatus</name>
    <name type="common">Swimming crab</name>
    <name type="synonym">Neptunus trituberculatus</name>
    <dbReference type="NCBI Taxonomy" id="210409"/>
    <lineage>
        <taxon>Eukaryota</taxon>
        <taxon>Metazoa</taxon>
        <taxon>Ecdysozoa</taxon>
        <taxon>Arthropoda</taxon>
        <taxon>Crustacea</taxon>
        <taxon>Multicrustacea</taxon>
        <taxon>Malacostraca</taxon>
        <taxon>Eumalacostraca</taxon>
        <taxon>Eucarida</taxon>
        <taxon>Decapoda</taxon>
        <taxon>Pleocyemata</taxon>
        <taxon>Brachyura</taxon>
        <taxon>Eubrachyura</taxon>
        <taxon>Portunoidea</taxon>
        <taxon>Portunidae</taxon>
        <taxon>Portuninae</taxon>
        <taxon>Portunus</taxon>
    </lineage>
</organism>
<proteinExistence type="predicted"/>
<evidence type="ECO:0000313" key="1">
    <source>
        <dbReference type="EMBL" id="MPC30684.1"/>
    </source>
</evidence>
<evidence type="ECO:0000313" key="2">
    <source>
        <dbReference type="Proteomes" id="UP000324222"/>
    </source>
</evidence>
<dbReference type="EMBL" id="VSRR010002299">
    <property type="protein sequence ID" value="MPC30684.1"/>
    <property type="molecule type" value="Genomic_DNA"/>
</dbReference>
<name>A0A5B7ED32_PORTR</name>
<comment type="caution">
    <text evidence="1">The sequence shown here is derived from an EMBL/GenBank/DDBJ whole genome shotgun (WGS) entry which is preliminary data.</text>
</comment>